<dbReference type="EMBL" id="JAPFFK010000010">
    <property type="protein sequence ID" value="KAJ6741241.1"/>
    <property type="molecule type" value="Genomic_DNA"/>
</dbReference>
<comment type="caution">
    <text evidence="1">The sequence shown here is derived from an EMBL/GenBank/DDBJ whole genome shotgun (WGS) entry which is preliminary data.</text>
</comment>
<evidence type="ECO:0000313" key="2">
    <source>
        <dbReference type="Proteomes" id="UP001151532"/>
    </source>
</evidence>
<protein>
    <submittedName>
        <fullName evidence="1">Uncharacterized protein</fullName>
    </submittedName>
</protein>
<evidence type="ECO:0000313" key="1">
    <source>
        <dbReference type="EMBL" id="KAJ6741241.1"/>
    </source>
</evidence>
<reference evidence="1" key="1">
    <citation type="submission" date="2022-11" db="EMBL/GenBank/DDBJ databases">
        <authorList>
            <person name="Hyden B.L."/>
            <person name="Feng K."/>
            <person name="Yates T."/>
            <person name="Jawdy S."/>
            <person name="Smart L.B."/>
            <person name="Muchero W."/>
        </authorList>
    </citation>
    <scope>NUCLEOTIDE SEQUENCE</scope>
    <source>
        <tissue evidence="1">Shoot tip</tissue>
    </source>
</reference>
<name>A0A9Q0V326_SALPP</name>
<proteinExistence type="predicted"/>
<keyword evidence="2" id="KW-1185">Reference proteome</keyword>
<accession>A0A9Q0V326</accession>
<reference evidence="1" key="2">
    <citation type="journal article" date="2023" name="Int. J. Mol. Sci.">
        <title>De Novo Assembly and Annotation of 11 Diverse Shrub Willow (Salix) Genomes Reveals Novel Gene Organization in Sex-Linked Regions.</title>
        <authorList>
            <person name="Hyden B."/>
            <person name="Feng K."/>
            <person name="Yates T.B."/>
            <person name="Jawdy S."/>
            <person name="Cereghino C."/>
            <person name="Smart L.B."/>
            <person name="Muchero W."/>
        </authorList>
    </citation>
    <scope>NUCLEOTIDE SEQUENCE</scope>
    <source>
        <tissue evidence="1">Shoot tip</tissue>
    </source>
</reference>
<dbReference type="AlphaFoldDB" id="A0A9Q0V326"/>
<organism evidence="1 2">
    <name type="scientific">Salix purpurea</name>
    <name type="common">Purple osier willow</name>
    <dbReference type="NCBI Taxonomy" id="77065"/>
    <lineage>
        <taxon>Eukaryota</taxon>
        <taxon>Viridiplantae</taxon>
        <taxon>Streptophyta</taxon>
        <taxon>Embryophyta</taxon>
        <taxon>Tracheophyta</taxon>
        <taxon>Spermatophyta</taxon>
        <taxon>Magnoliopsida</taxon>
        <taxon>eudicotyledons</taxon>
        <taxon>Gunneridae</taxon>
        <taxon>Pentapetalae</taxon>
        <taxon>rosids</taxon>
        <taxon>fabids</taxon>
        <taxon>Malpighiales</taxon>
        <taxon>Salicaceae</taxon>
        <taxon>Saliceae</taxon>
        <taxon>Salix</taxon>
    </lineage>
</organism>
<gene>
    <name evidence="1" type="ORF">OIU79_001205</name>
</gene>
<sequence length="63" mass="7045">MNSAVAINARIFTSIMSSFRFSLLHNNSGFNPIRDDKSFASKFNGMNSISMISNQINIMNNNI</sequence>
<dbReference type="Proteomes" id="UP001151532">
    <property type="component" value="Chromosome 7"/>
</dbReference>